<gene>
    <name evidence="1" type="ORF">BSTOLATCC_MIC15820</name>
</gene>
<name>A0AAU9IXH2_9CILI</name>
<dbReference type="Proteomes" id="UP001162131">
    <property type="component" value="Unassembled WGS sequence"/>
</dbReference>
<reference evidence="1" key="1">
    <citation type="submission" date="2021-09" db="EMBL/GenBank/DDBJ databases">
        <authorList>
            <consortium name="AG Swart"/>
            <person name="Singh M."/>
            <person name="Singh A."/>
            <person name="Seah K."/>
            <person name="Emmerich C."/>
        </authorList>
    </citation>
    <scope>NUCLEOTIDE SEQUENCE</scope>
    <source>
        <strain evidence="1">ATCC30299</strain>
    </source>
</reference>
<organism evidence="1 2">
    <name type="scientific">Blepharisma stoltei</name>
    <dbReference type="NCBI Taxonomy" id="1481888"/>
    <lineage>
        <taxon>Eukaryota</taxon>
        <taxon>Sar</taxon>
        <taxon>Alveolata</taxon>
        <taxon>Ciliophora</taxon>
        <taxon>Postciliodesmatophora</taxon>
        <taxon>Heterotrichea</taxon>
        <taxon>Heterotrichida</taxon>
        <taxon>Blepharismidae</taxon>
        <taxon>Blepharisma</taxon>
    </lineage>
</organism>
<proteinExistence type="predicted"/>
<accession>A0AAU9IXH2</accession>
<evidence type="ECO:0000313" key="2">
    <source>
        <dbReference type="Proteomes" id="UP001162131"/>
    </source>
</evidence>
<evidence type="ECO:0000313" key="1">
    <source>
        <dbReference type="EMBL" id="CAG9316390.1"/>
    </source>
</evidence>
<dbReference type="AlphaFoldDB" id="A0AAU9IXH2"/>
<sequence length="154" mass="18097">MGFWDYFTRTFDEQESVSQQPTFQSSVKSSKIICKPDQEGQMRCTKCTTTKGSDENGSWVEEDYEELPYNEGFKGGYEVEDEIFKEMENMMQRFMRPFMDFDREEGGLPSFFRGFSFREGSGQEDRYFGYREQKKPYGYDEGQHGFGNARFGEG</sequence>
<keyword evidence="2" id="KW-1185">Reference proteome</keyword>
<comment type="caution">
    <text evidence="1">The sequence shown here is derived from an EMBL/GenBank/DDBJ whole genome shotgun (WGS) entry which is preliminary data.</text>
</comment>
<protein>
    <submittedName>
        <fullName evidence="1">Uncharacterized protein</fullName>
    </submittedName>
</protein>
<dbReference type="EMBL" id="CAJZBQ010000015">
    <property type="protein sequence ID" value="CAG9316390.1"/>
    <property type="molecule type" value="Genomic_DNA"/>
</dbReference>